<evidence type="ECO:0000256" key="5">
    <source>
        <dbReference type="ARBA" id="ARBA00022833"/>
    </source>
</evidence>
<keyword evidence="8" id="KW-1185">Reference proteome</keyword>
<dbReference type="GO" id="GO:0019239">
    <property type="term" value="F:deaminase activity"/>
    <property type="evidence" value="ECO:0007669"/>
    <property type="project" value="InterPro"/>
</dbReference>
<evidence type="ECO:0000313" key="7">
    <source>
        <dbReference type="EMBL" id="GHH79705.1"/>
    </source>
</evidence>
<evidence type="ECO:0000259" key="6">
    <source>
        <dbReference type="Pfam" id="PF00962"/>
    </source>
</evidence>
<comment type="cofactor">
    <cofactor evidence="1">
        <name>Zn(2+)</name>
        <dbReference type="ChEBI" id="CHEBI:29105"/>
    </cofactor>
</comment>
<comment type="caution">
    <text evidence="7">The sequence shown here is derived from an EMBL/GenBank/DDBJ whole genome shotgun (WGS) entry which is preliminary data.</text>
</comment>
<dbReference type="InterPro" id="IPR006330">
    <property type="entry name" value="Ado/ade_deaminase"/>
</dbReference>
<dbReference type="Pfam" id="PF00962">
    <property type="entry name" value="A_deaminase"/>
    <property type="match status" value="1"/>
</dbReference>
<dbReference type="Proteomes" id="UP000627369">
    <property type="component" value="Unassembled WGS sequence"/>
</dbReference>
<accession>A0A919KZW9</accession>
<dbReference type="Gene3D" id="3.20.20.140">
    <property type="entry name" value="Metal-dependent hydrolases"/>
    <property type="match status" value="1"/>
</dbReference>
<comment type="similarity">
    <text evidence="2">Belongs to the metallo-dependent hydrolases superfamily. Adenosine and AMP deaminases family.</text>
</comment>
<gene>
    <name evidence="7" type="ORF">GCM10017772_46040</name>
</gene>
<keyword evidence="4" id="KW-0378">Hydrolase</keyword>
<evidence type="ECO:0000313" key="8">
    <source>
        <dbReference type="Proteomes" id="UP000627369"/>
    </source>
</evidence>
<evidence type="ECO:0000256" key="2">
    <source>
        <dbReference type="ARBA" id="ARBA00006676"/>
    </source>
</evidence>
<proteinExistence type="inferred from homology"/>
<evidence type="ECO:0000256" key="3">
    <source>
        <dbReference type="ARBA" id="ARBA00022723"/>
    </source>
</evidence>
<dbReference type="SUPFAM" id="SSF51556">
    <property type="entry name" value="Metallo-dependent hydrolases"/>
    <property type="match status" value="1"/>
</dbReference>
<dbReference type="InterPro" id="IPR032466">
    <property type="entry name" value="Metal_Hydrolase"/>
</dbReference>
<dbReference type="InterPro" id="IPR001365">
    <property type="entry name" value="A_deaminase_dom"/>
</dbReference>
<sequence length="321" mass="33870">MPRDLRALPKANLHLHLTGSMRPSTAAELAAYYGLPLLPAVPIAPGVVHGWDAFQARYDTAREAVRSAEDIARVVREAVEQDAADGVGWTELQVDPTSYARWFGSLEAVVEALLDAARGRPAGVVLAASWGADPQHAERIAGLAVRYAPDGVVGFGLSNDERRGRVSDFVPAFRLVADAGLARVPHAGFYEGAWHVRECVELLSATRIGHGLTALQDPTVVALLAERQIVLEVCPTSYPPFGVTPALDAVPALLADGVPVALATDDPLLFGVGMVGQYEIARQACAEPELATIAATSVAASHAPAALKREMLDGIQAWLGG</sequence>
<keyword evidence="5" id="KW-0862">Zinc</keyword>
<dbReference type="EMBL" id="BNAS01000010">
    <property type="protein sequence ID" value="GHH79705.1"/>
    <property type="molecule type" value="Genomic_DNA"/>
</dbReference>
<name>A0A919KZW9_9MICO</name>
<organism evidence="7 8">
    <name type="scientific">Promicromonospora soli</name>
    <dbReference type="NCBI Taxonomy" id="2035533"/>
    <lineage>
        <taxon>Bacteria</taxon>
        <taxon>Bacillati</taxon>
        <taxon>Actinomycetota</taxon>
        <taxon>Actinomycetes</taxon>
        <taxon>Micrococcales</taxon>
        <taxon>Promicromonosporaceae</taxon>
        <taxon>Promicromonospora</taxon>
    </lineage>
</organism>
<dbReference type="PANTHER" id="PTHR43114">
    <property type="entry name" value="ADENINE DEAMINASE"/>
    <property type="match status" value="1"/>
</dbReference>
<reference evidence="7" key="1">
    <citation type="journal article" date="2014" name="Int. J. Syst. Evol. Microbiol.">
        <title>Complete genome sequence of Corynebacterium casei LMG S-19264T (=DSM 44701T), isolated from a smear-ripened cheese.</title>
        <authorList>
            <consortium name="US DOE Joint Genome Institute (JGI-PGF)"/>
            <person name="Walter F."/>
            <person name="Albersmeier A."/>
            <person name="Kalinowski J."/>
            <person name="Ruckert C."/>
        </authorList>
    </citation>
    <scope>NUCLEOTIDE SEQUENCE</scope>
    <source>
        <strain evidence="7">CGMCC 4.7398</strain>
    </source>
</reference>
<evidence type="ECO:0000256" key="4">
    <source>
        <dbReference type="ARBA" id="ARBA00022801"/>
    </source>
</evidence>
<keyword evidence="3" id="KW-0479">Metal-binding</keyword>
<dbReference type="GO" id="GO:0046872">
    <property type="term" value="F:metal ion binding"/>
    <property type="evidence" value="ECO:0007669"/>
    <property type="project" value="UniProtKB-KW"/>
</dbReference>
<dbReference type="GO" id="GO:0016814">
    <property type="term" value="F:hydrolase activity, acting on carbon-nitrogen (but not peptide) bonds, in cyclic amidines"/>
    <property type="evidence" value="ECO:0007669"/>
    <property type="project" value="UniProtKB-ARBA"/>
</dbReference>
<dbReference type="NCBIfam" id="TIGR01430">
    <property type="entry name" value="aden_deam"/>
    <property type="match status" value="1"/>
</dbReference>
<dbReference type="RefSeq" id="WP_189671647.1">
    <property type="nucleotide sequence ID" value="NZ_BNAS01000010.1"/>
</dbReference>
<reference evidence="7" key="2">
    <citation type="submission" date="2020-09" db="EMBL/GenBank/DDBJ databases">
        <authorList>
            <person name="Sun Q."/>
            <person name="Zhou Y."/>
        </authorList>
    </citation>
    <scope>NUCLEOTIDE SEQUENCE</scope>
    <source>
        <strain evidence="7">CGMCC 4.7398</strain>
    </source>
</reference>
<dbReference type="AlphaFoldDB" id="A0A919KZW9"/>
<protein>
    <submittedName>
        <fullName evidence="7">Adenosine/adenine deaminase</fullName>
    </submittedName>
</protein>
<evidence type="ECO:0000256" key="1">
    <source>
        <dbReference type="ARBA" id="ARBA00001947"/>
    </source>
</evidence>
<feature type="domain" description="Adenosine deaminase" evidence="6">
    <location>
        <begin position="9"/>
        <end position="318"/>
    </location>
</feature>
<dbReference type="PANTHER" id="PTHR43114:SF6">
    <property type="entry name" value="ADENINE DEAMINASE"/>
    <property type="match status" value="1"/>
</dbReference>